<dbReference type="AlphaFoldDB" id="A0A841HG08"/>
<protein>
    <submittedName>
        <fullName evidence="1">Uncharacterized protein</fullName>
    </submittedName>
</protein>
<reference evidence="1 2" key="1">
    <citation type="submission" date="2020-08" db="EMBL/GenBank/DDBJ databases">
        <title>Genomic Encyclopedia of Type Strains, Phase IV (KMG-IV): sequencing the most valuable type-strain genomes for metagenomic binning, comparative biology and taxonomic classification.</title>
        <authorList>
            <person name="Goeker M."/>
        </authorList>
    </citation>
    <scope>NUCLEOTIDE SEQUENCE [LARGE SCALE GENOMIC DNA]</scope>
    <source>
        <strain evidence="1 2">DSM 26723</strain>
    </source>
</reference>
<dbReference type="EMBL" id="JACHHZ010000001">
    <property type="protein sequence ID" value="MBB6091172.1"/>
    <property type="molecule type" value="Genomic_DNA"/>
</dbReference>
<dbReference type="Proteomes" id="UP000588068">
    <property type="component" value="Unassembled WGS sequence"/>
</dbReference>
<keyword evidence="2" id="KW-1185">Reference proteome</keyword>
<proteinExistence type="predicted"/>
<comment type="caution">
    <text evidence="1">The sequence shown here is derived from an EMBL/GenBank/DDBJ whole genome shotgun (WGS) entry which is preliminary data.</text>
</comment>
<accession>A0A841HG08</accession>
<gene>
    <name evidence="1" type="ORF">HNQ60_000018</name>
</gene>
<evidence type="ECO:0000313" key="1">
    <source>
        <dbReference type="EMBL" id="MBB6091172.1"/>
    </source>
</evidence>
<organism evidence="1 2">
    <name type="scientific">Povalibacter uvarum</name>
    <dbReference type="NCBI Taxonomy" id="732238"/>
    <lineage>
        <taxon>Bacteria</taxon>
        <taxon>Pseudomonadati</taxon>
        <taxon>Pseudomonadota</taxon>
        <taxon>Gammaproteobacteria</taxon>
        <taxon>Steroidobacterales</taxon>
        <taxon>Steroidobacteraceae</taxon>
        <taxon>Povalibacter</taxon>
    </lineage>
</organism>
<evidence type="ECO:0000313" key="2">
    <source>
        <dbReference type="Proteomes" id="UP000588068"/>
    </source>
</evidence>
<sequence length="180" mass="20144">MSAPEAALRRAALLLHSLDARTREQVIARLSPDETELIVPLLQELATLCVSPTLGAQLSSEAENADLRSAQQDVEAMDPEIVARCLERCSTSTAAHLMNAASWPWKERVLDFMPSQRRIALQSRLRGRLMPLAPAVMKALCARIVAESRTLPACARRSDPWVQWIATLRRRTQRILAWAR</sequence>
<dbReference type="RefSeq" id="WP_184328988.1">
    <property type="nucleotide sequence ID" value="NZ_JACHHZ010000001.1"/>
</dbReference>
<name>A0A841HG08_9GAMM</name>